<comment type="caution">
    <text evidence="2">The sequence shown here is derived from an EMBL/GenBank/DDBJ whole genome shotgun (WGS) entry which is preliminary data.</text>
</comment>
<dbReference type="AlphaFoldDB" id="A0A6I4M6D9"/>
<evidence type="ECO:0000313" key="2">
    <source>
        <dbReference type="EMBL" id="MVZ98228.1"/>
    </source>
</evidence>
<evidence type="ECO:0000313" key="3">
    <source>
        <dbReference type="Proteomes" id="UP000471147"/>
    </source>
</evidence>
<dbReference type="RefSeq" id="WP_160354169.1">
    <property type="nucleotide sequence ID" value="NZ_SDWJ01000002.1"/>
</dbReference>
<dbReference type="Proteomes" id="UP000471147">
    <property type="component" value="Unassembled WGS sequence"/>
</dbReference>
<name>A0A6I4M6D9_9SPHN</name>
<organism evidence="2 3">
    <name type="scientific">Sphingorhabdus profundilacus</name>
    <dbReference type="NCBI Taxonomy" id="2509718"/>
    <lineage>
        <taxon>Bacteria</taxon>
        <taxon>Pseudomonadati</taxon>
        <taxon>Pseudomonadota</taxon>
        <taxon>Alphaproteobacteria</taxon>
        <taxon>Sphingomonadales</taxon>
        <taxon>Sphingomonadaceae</taxon>
        <taxon>Sphingorhabdus</taxon>
    </lineage>
</organism>
<protein>
    <submittedName>
        <fullName evidence="2">Uncharacterized protein</fullName>
    </submittedName>
</protein>
<feature type="chain" id="PRO_5026255915" evidence="1">
    <location>
        <begin position="21"/>
        <end position="79"/>
    </location>
</feature>
<dbReference type="EMBL" id="SDWJ01000002">
    <property type="protein sequence ID" value="MVZ98228.1"/>
    <property type="molecule type" value="Genomic_DNA"/>
</dbReference>
<feature type="signal peptide" evidence="1">
    <location>
        <begin position="1"/>
        <end position="20"/>
    </location>
</feature>
<keyword evidence="1" id="KW-0732">Signal</keyword>
<dbReference type="OrthoDB" id="7597000at2"/>
<gene>
    <name evidence="2" type="ORF">EUU23_11035</name>
</gene>
<accession>A0A6I4M6D9</accession>
<proteinExistence type="predicted"/>
<keyword evidence="3" id="KW-1185">Reference proteome</keyword>
<evidence type="ECO:0000256" key="1">
    <source>
        <dbReference type="SAM" id="SignalP"/>
    </source>
</evidence>
<reference evidence="2 3" key="1">
    <citation type="submission" date="2019-01" db="EMBL/GenBank/DDBJ databases">
        <title>Sphingorhabdus lacus sp.nov., isolated from an oligotrophic freshwater lake.</title>
        <authorList>
            <person name="Park M."/>
        </authorList>
    </citation>
    <scope>NUCLEOTIDE SEQUENCE [LARGE SCALE GENOMIC DNA]</scope>
    <source>
        <strain evidence="2 3">IMCC26285</strain>
    </source>
</reference>
<sequence length="79" mass="8385">MRQIFSLFAVLILTLPPVPASGKSIMVGVCGDGEMRVSIPVKLPLPGEGDSHGCCKKGCHAANERKKKADGTNEDDCCR</sequence>